<dbReference type="InterPro" id="IPR013805">
    <property type="entry name" value="GrpE_CC"/>
</dbReference>
<feature type="compositionally biased region" description="Basic and acidic residues" evidence="5">
    <location>
        <begin position="1"/>
        <end position="27"/>
    </location>
</feature>
<dbReference type="RefSeq" id="WP_345371217.1">
    <property type="nucleotide sequence ID" value="NZ_BAABJX010000029.1"/>
</dbReference>
<evidence type="ECO:0000313" key="7">
    <source>
        <dbReference type="Proteomes" id="UP001500298"/>
    </source>
</evidence>
<evidence type="ECO:0000256" key="4">
    <source>
        <dbReference type="RuleBase" id="RU004478"/>
    </source>
</evidence>
<dbReference type="SUPFAM" id="SSF58014">
    <property type="entry name" value="Coiled-coil domain of nucleotide exchange factor GrpE"/>
    <property type="match status" value="1"/>
</dbReference>
<evidence type="ECO:0000256" key="5">
    <source>
        <dbReference type="SAM" id="MobiDB-lite"/>
    </source>
</evidence>
<dbReference type="Gene3D" id="2.30.22.10">
    <property type="entry name" value="Head domain of nucleotide exchange factor GrpE"/>
    <property type="match status" value="1"/>
</dbReference>
<keyword evidence="3" id="KW-0963">Cytoplasm</keyword>
<comment type="function">
    <text evidence="3">Participates actively in the response to hyperosmotic and heat shock by preventing the aggregation of stress-denatured proteins, in association with DnaK and GrpE. It is the nucleotide exchange factor for DnaK and may function as a thermosensor. Unfolded proteins bind initially to DnaJ; upon interaction with the DnaJ-bound protein, DnaK hydrolyzes its bound ATP, resulting in the formation of a stable complex. GrpE releases ADP from DnaK; ATP binding to DnaK triggers the release of the substrate protein, thus completing the reaction cycle. Several rounds of ATP-dependent interactions between DnaJ, DnaK and GrpE are required for fully efficient folding.</text>
</comment>
<dbReference type="Pfam" id="PF01025">
    <property type="entry name" value="GrpE"/>
    <property type="match status" value="1"/>
</dbReference>
<keyword evidence="7" id="KW-1185">Reference proteome</keyword>
<comment type="caution">
    <text evidence="6">The sequence shown here is derived from an EMBL/GenBank/DDBJ whole genome shotgun (WGS) entry which is preliminary data.</text>
</comment>
<dbReference type="HAMAP" id="MF_01151">
    <property type="entry name" value="GrpE"/>
    <property type="match status" value="1"/>
</dbReference>
<dbReference type="PRINTS" id="PR00773">
    <property type="entry name" value="GRPEPROTEIN"/>
</dbReference>
<keyword evidence="2 3" id="KW-0143">Chaperone</keyword>
<dbReference type="Proteomes" id="UP001500298">
    <property type="component" value="Unassembled WGS sequence"/>
</dbReference>
<evidence type="ECO:0000313" key="6">
    <source>
        <dbReference type="EMBL" id="GAA4833751.1"/>
    </source>
</evidence>
<comment type="similarity">
    <text evidence="1 3 4">Belongs to the GrpE family.</text>
</comment>
<dbReference type="Gene3D" id="3.90.20.20">
    <property type="match status" value="1"/>
</dbReference>
<comment type="subunit">
    <text evidence="3">Homodimer.</text>
</comment>
<gene>
    <name evidence="3" type="primary">grpE</name>
    <name evidence="6" type="ORF">GCM10023331_18720</name>
</gene>
<dbReference type="PANTHER" id="PTHR21237:SF23">
    <property type="entry name" value="GRPE PROTEIN HOMOLOG, MITOCHONDRIAL"/>
    <property type="match status" value="1"/>
</dbReference>
<feature type="compositionally biased region" description="Acidic residues" evidence="5">
    <location>
        <begin position="28"/>
        <end position="37"/>
    </location>
</feature>
<protein>
    <recommendedName>
        <fullName evidence="3">Protein GrpE</fullName>
    </recommendedName>
    <alternativeName>
        <fullName evidence="3">HSP-70 cofactor</fullName>
    </alternativeName>
</protein>
<dbReference type="PANTHER" id="PTHR21237">
    <property type="entry name" value="GRPE PROTEIN"/>
    <property type="match status" value="1"/>
</dbReference>
<evidence type="ECO:0000256" key="2">
    <source>
        <dbReference type="ARBA" id="ARBA00023186"/>
    </source>
</evidence>
<name>A0ABP9D978_9BACT</name>
<feature type="region of interest" description="Disordered" evidence="5">
    <location>
        <begin position="1"/>
        <end position="60"/>
    </location>
</feature>
<dbReference type="SUPFAM" id="SSF51064">
    <property type="entry name" value="Head domain of nucleotide exchange factor GrpE"/>
    <property type="match status" value="1"/>
</dbReference>
<evidence type="ECO:0000256" key="3">
    <source>
        <dbReference type="HAMAP-Rule" id="MF_01151"/>
    </source>
</evidence>
<evidence type="ECO:0000256" key="1">
    <source>
        <dbReference type="ARBA" id="ARBA00009054"/>
    </source>
</evidence>
<reference evidence="7" key="1">
    <citation type="journal article" date="2019" name="Int. J. Syst. Evol. Microbiol.">
        <title>The Global Catalogue of Microorganisms (GCM) 10K type strain sequencing project: providing services to taxonomists for standard genome sequencing and annotation.</title>
        <authorList>
            <consortium name="The Broad Institute Genomics Platform"/>
            <consortium name="The Broad Institute Genome Sequencing Center for Infectious Disease"/>
            <person name="Wu L."/>
            <person name="Ma J."/>
        </authorList>
    </citation>
    <scope>NUCLEOTIDE SEQUENCE [LARGE SCALE GENOMIC DNA]</scope>
    <source>
        <strain evidence="7">JCM 18326</strain>
    </source>
</reference>
<dbReference type="EMBL" id="BAABJX010000029">
    <property type="protein sequence ID" value="GAA4833751.1"/>
    <property type="molecule type" value="Genomic_DNA"/>
</dbReference>
<proteinExistence type="inferred from homology"/>
<dbReference type="InterPro" id="IPR000740">
    <property type="entry name" value="GrpE"/>
</dbReference>
<comment type="subcellular location">
    <subcellularLocation>
        <location evidence="3">Cytoplasm</location>
    </subcellularLocation>
</comment>
<sequence length="204" mass="23436">MAKDEIKNKAEQEEANAKAQNEEKVEGNEEQTVDENIEEHHEHEEVEMVEESEADKYKKEAQEARDQYLRLYSDFENFRRRTSKEKLDFMKNASEDMIVALLPIVDDFERALKHATVEDGQEAFQGFKEGVELIHNKLVKALEAKGLKPMEDAIGKEFDMDLHEAITQIPAPSEELKGKVVDVVEKGYVLNEKVIRYAKVVVGN</sequence>
<dbReference type="CDD" id="cd00446">
    <property type="entry name" value="GrpE"/>
    <property type="match status" value="1"/>
</dbReference>
<organism evidence="6 7">
    <name type="scientific">Algivirga pacifica</name>
    <dbReference type="NCBI Taxonomy" id="1162670"/>
    <lineage>
        <taxon>Bacteria</taxon>
        <taxon>Pseudomonadati</taxon>
        <taxon>Bacteroidota</taxon>
        <taxon>Cytophagia</taxon>
        <taxon>Cytophagales</taxon>
        <taxon>Flammeovirgaceae</taxon>
        <taxon>Algivirga</taxon>
    </lineage>
</organism>
<accession>A0ABP9D978</accession>
<dbReference type="InterPro" id="IPR009012">
    <property type="entry name" value="GrpE_head"/>
</dbReference>
<keyword evidence="3" id="KW-0346">Stress response</keyword>